<evidence type="ECO:0000313" key="2">
    <source>
        <dbReference type="EMBL" id="GBP68048.1"/>
    </source>
</evidence>
<evidence type="ECO:0000256" key="1">
    <source>
        <dbReference type="SAM" id="MobiDB-lite"/>
    </source>
</evidence>
<sequence length="158" mass="17523">MALTQALGPLYRHYSACINLLPAPCMDKVLHRSCSHLDTFTLTQRYDQPTRPMPAKCESIDLFKTSVHEASEESISTKPHMEPSRKVVAGRRRGTGAGAKRIAPGAAPIPNEPICQVAGAARLLPAIYSNFYHRINYTRRARPGRRAPPARLTRAARH</sequence>
<accession>A0A4C1XWS1</accession>
<reference evidence="2 3" key="1">
    <citation type="journal article" date="2019" name="Commun. Biol.">
        <title>The bagworm genome reveals a unique fibroin gene that provides high tensile strength.</title>
        <authorList>
            <person name="Kono N."/>
            <person name="Nakamura H."/>
            <person name="Ohtoshi R."/>
            <person name="Tomita M."/>
            <person name="Numata K."/>
            <person name="Arakawa K."/>
        </authorList>
    </citation>
    <scope>NUCLEOTIDE SEQUENCE [LARGE SCALE GENOMIC DNA]</scope>
</reference>
<protein>
    <submittedName>
        <fullName evidence="2">Uncharacterized protein</fullName>
    </submittedName>
</protein>
<evidence type="ECO:0000313" key="3">
    <source>
        <dbReference type="Proteomes" id="UP000299102"/>
    </source>
</evidence>
<dbReference type="EMBL" id="BGZK01000999">
    <property type="protein sequence ID" value="GBP68048.1"/>
    <property type="molecule type" value="Genomic_DNA"/>
</dbReference>
<feature type="region of interest" description="Disordered" evidence="1">
    <location>
        <begin position="71"/>
        <end position="103"/>
    </location>
</feature>
<proteinExistence type="predicted"/>
<organism evidence="2 3">
    <name type="scientific">Eumeta variegata</name>
    <name type="common">Bagworm moth</name>
    <name type="synonym">Eumeta japonica</name>
    <dbReference type="NCBI Taxonomy" id="151549"/>
    <lineage>
        <taxon>Eukaryota</taxon>
        <taxon>Metazoa</taxon>
        <taxon>Ecdysozoa</taxon>
        <taxon>Arthropoda</taxon>
        <taxon>Hexapoda</taxon>
        <taxon>Insecta</taxon>
        <taxon>Pterygota</taxon>
        <taxon>Neoptera</taxon>
        <taxon>Endopterygota</taxon>
        <taxon>Lepidoptera</taxon>
        <taxon>Glossata</taxon>
        <taxon>Ditrysia</taxon>
        <taxon>Tineoidea</taxon>
        <taxon>Psychidae</taxon>
        <taxon>Oiketicinae</taxon>
        <taxon>Eumeta</taxon>
    </lineage>
</organism>
<gene>
    <name evidence="2" type="ORF">EVAR_104008_1</name>
</gene>
<comment type="caution">
    <text evidence="2">The sequence shown here is derived from an EMBL/GenBank/DDBJ whole genome shotgun (WGS) entry which is preliminary data.</text>
</comment>
<dbReference type="Proteomes" id="UP000299102">
    <property type="component" value="Unassembled WGS sequence"/>
</dbReference>
<name>A0A4C1XWS1_EUMVA</name>
<keyword evidence="3" id="KW-1185">Reference proteome</keyword>
<dbReference type="AlphaFoldDB" id="A0A4C1XWS1"/>